<evidence type="ECO:0000256" key="2">
    <source>
        <dbReference type="ARBA" id="ARBA00022723"/>
    </source>
</evidence>
<dbReference type="Gene3D" id="3.40.190.80">
    <property type="match status" value="1"/>
</dbReference>
<name>A0A1G8ITR2_9RHOB</name>
<dbReference type="SUPFAM" id="SSF56655">
    <property type="entry name" value="Carbohydrate phosphatase"/>
    <property type="match status" value="1"/>
</dbReference>
<proteinExistence type="inferred from homology"/>
<feature type="binding site" evidence="4">
    <location>
        <position position="67"/>
    </location>
    <ligand>
        <name>Mg(2+)</name>
        <dbReference type="ChEBI" id="CHEBI:18420"/>
        <label>1</label>
        <note>catalytic</note>
    </ligand>
</feature>
<dbReference type="OrthoDB" id="9785695at2"/>
<dbReference type="PROSITE" id="PS00630">
    <property type="entry name" value="IMP_2"/>
    <property type="match status" value="1"/>
</dbReference>
<dbReference type="CDD" id="cd01638">
    <property type="entry name" value="CysQ"/>
    <property type="match status" value="1"/>
</dbReference>
<feature type="binding site" evidence="4">
    <location>
        <position position="88"/>
    </location>
    <ligand>
        <name>Mg(2+)</name>
        <dbReference type="ChEBI" id="CHEBI:18420"/>
        <label>1</label>
        <note>catalytic</note>
    </ligand>
</feature>
<feature type="binding site" evidence="4">
    <location>
        <position position="206"/>
    </location>
    <ligand>
        <name>Mg(2+)</name>
        <dbReference type="ChEBI" id="CHEBI:18420"/>
        <label>1</label>
        <note>catalytic</note>
    </ligand>
</feature>
<accession>A0A1G8ITR2</accession>
<dbReference type="Proteomes" id="UP000199093">
    <property type="component" value="Unassembled WGS sequence"/>
</dbReference>
<dbReference type="InterPro" id="IPR020550">
    <property type="entry name" value="Inositol_monophosphatase_CS"/>
</dbReference>
<dbReference type="RefSeq" id="WP_089843291.1">
    <property type="nucleotide sequence ID" value="NZ_FNEJ01000002.1"/>
</dbReference>
<comment type="similarity">
    <text evidence="1">Belongs to the inositol monophosphatase superfamily.</text>
</comment>
<feature type="binding site" evidence="4">
    <location>
        <position position="87"/>
    </location>
    <ligand>
        <name>Mg(2+)</name>
        <dbReference type="ChEBI" id="CHEBI:18420"/>
        <label>1</label>
        <note>catalytic</note>
    </ligand>
</feature>
<dbReference type="EMBL" id="FNEJ01000002">
    <property type="protein sequence ID" value="SDI22212.1"/>
    <property type="molecule type" value="Genomic_DNA"/>
</dbReference>
<dbReference type="GO" id="GO:0046872">
    <property type="term" value="F:metal ion binding"/>
    <property type="evidence" value="ECO:0007669"/>
    <property type="project" value="UniProtKB-KW"/>
</dbReference>
<sequence>MPESDGALLVRAAEAAAEVALAYRGGPLDIRLKAQDGSPVTAADLAVNDRLEQILRAARPGYGWLSEESADAPARLASERVFIIDPIDGTRSFIEGEDSWAHSLAIAERGEVIAAAVLLPVLGLGYAATRGRGATLNGAPLTVTRQGDLTRAHVLAPKPVLDPGFWRGTVPGFRRSHRPSLAWRLALVAEARYDAMLTFRPTWEWDIAAGTLILQEAGARVTDRFGRPLAFNARSAQHEGVIAANPALHDDILARLHPR</sequence>
<reference evidence="6" key="1">
    <citation type="submission" date="2016-10" db="EMBL/GenBank/DDBJ databases">
        <authorList>
            <person name="Varghese N."/>
            <person name="Submissions S."/>
        </authorList>
    </citation>
    <scope>NUCLEOTIDE SEQUENCE [LARGE SCALE GENOMIC DNA]</scope>
    <source>
        <strain evidence="6">DSM 26424</strain>
    </source>
</reference>
<dbReference type="PANTHER" id="PTHR20854:SF4">
    <property type="entry name" value="INOSITOL-1-MONOPHOSPHATASE-RELATED"/>
    <property type="match status" value="1"/>
</dbReference>
<dbReference type="AlphaFoldDB" id="A0A1G8ITR2"/>
<evidence type="ECO:0000256" key="3">
    <source>
        <dbReference type="ARBA" id="ARBA00022842"/>
    </source>
</evidence>
<comment type="cofactor">
    <cofactor evidence="4">
        <name>Mg(2+)</name>
        <dbReference type="ChEBI" id="CHEBI:18420"/>
    </cofactor>
</comment>
<feature type="binding site" evidence="4">
    <location>
        <position position="85"/>
    </location>
    <ligand>
        <name>Mg(2+)</name>
        <dbReference type="ChEBI" id="CHEBI:18420"/>
        <label>1</label>
        <note>catalytic</note>
    </ligand>
</feature>
<evidence type="ECO:0000256" key="1">
    <source>
        <dbReference type="ARBA" id="ARBA00009759"/>
    </source>
</evidence>
<dbReference type="InterPro" id="IPR000760">
    <property type="entry name" value="Inositol_monophosphatase-like"/>
</dbReference>
<dbReference type="Pfam" id="PF00459">
    <property type="entry name" value="Inositol_P"/>
    <property type="match status" value="1"/>
</dbReference>
<dbReference type="GO" id="GO:0007165">
    <property type="term" value="P:signal transduction"/>
    <property type="evidence" value="ECO:0007669"/>
    <property type="project" value="TreeGrafter"/>
</dbReference>
<dbReference type="GO" id="GO:0046854">
    <property type="term" value="P:phosphatidylinositol phosphate biosynthetic process"/>
    <property type="evidence" value="ECO:0007669"/>
    <property type="project" value="InterPro"/>
</dbReference>
<dbReference type="GO" id="GO:0008934">
    <property type="term" value="F:inositol monophosphate 1-phosphatase activity"/>
    <property type="evidence" value="ECO:0007669"/>
    <property type="project" value="TreeGrafter"/>
</dbReference>
<dbReference type="PANTHER" id="PTHR20854">
    <property type="entry name" value="INOSITOL MONOPHOSPHATASE"/>
    <property type="match status" value="1"/>
</dbReference>
<keyword evidence="2 4" id="KW-0479">Metal-binding</keyword>
<keyword evidence="6" id="KW-1185">Reference proteome</keyword>
<dbReference type="Gene3D" id="3.30.540.10">
    <property type="entry name" value="Fructose-1,6-Bisphosphatase, subunit A, domain 1"/>
    <property type="match status" value="1"/>
</dbReference>
<dbReference type="STRING" id="555512.SAMN04487993_1002113"/>
<keyword evidence="3 4" id="KW-0460">Magnesium</keyword>
<evidence type="ECO:0000313" key="5">
    <source>
        <dbReference type="EMBL" id="SDI22212.1"/>
    </source>
</evidence>
<protein>
    <submittedName>
        <fullName evidence="5">Myo-inositol-1(Or 4)-monophosphatase</fullName>
    </submittedName>
</protein>
<organism evidence="5 6">
    <name type="scientific">Salipiger marinus</name>
    <dbReference type="NCBI Taxonomy" id="555512"/>
    <lineage>
        <taxon>Bacteria</taxon>
        <taxon>Pseudomonadati</taxon>
        <taxon>Pseudomonadota</taxon>
        <taxon>Alphaproteobacteria</taxon>
        <taxon>Rhodobacterales</taxon>
        <taxon>Roseobacteraceae</taxon>
        <taxon>Salipiger</taxon>
    </lineage>
</organism>
<evidence type="ECO:0000256" key="4">
    <source>
        <dbReference type="PIRSR" id="PIRSR600760-2"/>
    </source>
</evidence>
<dbReference type="PRINTS" id="PR00377">
    <property type="entry name" value="IMPHPHTASES"/>
</dbReference>
<dbReference type="GO" id="GO:0006020">
    <property type="term" value="P:inositol metabolic process"/>
    <property type="evidence" value="ECO:0007669"/>
    <property type="project" value="TreeGrafter"/>
</dbReference>
<evidence type="ECO:0000313" key="6">
    <source>
        <dbReference type="Proteomes" id="UP000199093"/>
    </source>
</evidence>
<gene>
    <name evidence="5" type="ORF">SAMN04487993_1002113</name>
</gene>